<gene>
    <name evidence="1" type="ORF">ABG768_022055</name>
</gene>
<dbReference type="SUPFAM" id="SSF117289">
    <property type="entry name" value="Nucleoporin domain"/>
    <property type="match status" value="1"/>
</dbReference>
<evidence type="ECO:0000313" key="1">
    <source>
        <dbReference type="EMBL" id="KAK9973941.1"/>
    </source>
</evidence>
<dbReference type="Gene3D" id="2.130.10.10">
    <property type="entry name" value="YVTN repeat-like/Quinoprotein amine dehydrogenase"/>
    <property type="match status" value="1"/>
</dbReference>
<sequence>MGDDPDSIPEREMKDFQFRQMKKIRVFESSADLPKERSSLLSVSNKYGLTFVGRDQTLKVFWTRDVITAGRQEGNPNDTGVNAVGHV</sequence>
<dbReference type="EMBL" id="JAWDJR010000005">
    <property type="protein sequence ID" value="KAK9973941.1"/>
    <property type="molecule type" value="Genomic_DNA"/>
</dbReference>
<keyword evidence="2" id="KW-1185">Reference proteome</keyword>
<comment type="caution">
    <text evidence="1">The sequence shown here is derived from an EMBL/GenBank/DDBJ whole genome shotgun (WGS) entry which is preliminary data.</text>
</comment>
<dbReference type="AlphaFoldDB" id="A0AAW2AJT2"/>
<dbReference type="Proteomes" id="UP001479290">
    <property type="component" value="Unassembled WGS sequence"/>
</dbReference>
<evidence type="ECO:0000313" key="2">
    <source>
        <dbReference type="Proteomes" id="UP001479290"/>
    </source>
</evidence>
<organism evidence="1 2">
    <name type="scientific">Culter alburnus</name>
    <name type="common">Topmouth culter</name>
    <dbReference type="NCBI Taxonomy" id="194366"/>
    <lineage>
        <taxon>Eukaryota</taxon>
        <taxon>Metazoa</taxon>
        <taxon>Chordata</taxon>
        <taxon>Craniata</taxon>
        <taxon>Vertebrata</taxon>
        <taxon>Euteleostomi</taxon>
        <taxon>Actinopterygii</taxon>
        <taxon>Neopterygii</taxon>
        <taxon>Teleostei</taxon>
        <taxon>Ostariophysi</taxon>
        <taxon>Cypriniformes</taxon>
        <taxon>Xenocyprididae</taxon>
        <taxon>Xenocypridinae</taxon>
        <taxon>Culter</taxon>
    </lineage>
</organism>
<protein>
    <submittedName>
        <fullName evidence="1">Uncharacterized protein</fullName>
    </submittedName>
</protein>
<reference evidence="1 2" key="1">
    <citation type="submission" date="2024-05" db="EMBL/GenBank/DDBJ databases">
        <title>A high-quality chromosomal-level genome assembly of Topmouth culter (Culter alburnus).</title>
        <authorList>
            <person name="Zhao H."/>
        </authorList>
    </citation>
    <scope>NUCLEOTIDE SEQUENCE [LARGE SCALE GENOMIC DNA]</scope>
    <source>
        <strain evidence="1">CATC2023</strain>
        <tissue evidence="1">Muscle</tissue>
    </source>
</reference>
<proteinExistence type="predicted"/>
<name>A0AAW2AJT2_CULAL</name>
<dbReference type="InterPro" id="IPR015943">
    <property type="entry name" value="WD40/YVTN_repeat-like_dom_sf"/>
</dbReference>
<accession>A0AAW2AJT2</accession>